<accession>A0A1R3IB83</accession>
<organism evidence="1 2">
    <name type="scientific">Corchorus olitorius</name>
    <dbReference type="NCBI Taxonomy" id="93759"/>
    <lineage>
        <taxon>Eukaryota</taxon>
        <taxon>Viridiplantae</taxon>
        <taxon>Streptophyta</taxon>
        <taxon>Embryophyta</taxon>
        <taxon>Tracheophyta</taxon>
        <taxon>Spermatophyta</taxon>
        <taxon>Magnoliopsida</taxon>
        <taxon>eudicotyledons</taxon>
        <taxon>Gunneridae</taxon>
        <taxon>Pentapetalae</taxon>
        <taxon>rosids</taxon>
        <taxon>malvids</taxon>
        <taxon>Malvales</taxon>
        <taxon>Malvaceae</taxon>
        <taxon>Grewioideae</taxon>
        <taxon>Apeibeae</taxon>
        <taxon>Corchorus</taxon>
    </lineage>
</organism>
<evidence type="ECO:0000313" key="2">
    <source>
        <dbReference type="Proteomes" id="UP000187203"/>
    </source>
</evidence>
<dbReference type="AlphaFoldDB" id="A0A1R3IB83"/>
<comment type="caution">
    <text evidence="1">The sequence shown here is derived from an EMBL/GenBank/DDBJ whole genome shotgun (WGS) entry which is preliminary data.</text>
</comment>
<dbReference type="EMBL" id="AWUE01018492">
    <property type="protein sequence ID" value="OMO79866.1"/>
    <property type="molecule type" value="Genomic_DNA"/>
</dbReference>
<keyword evidence="2" id="KW-1185">Reference proteome</keyword>
<proteinExistence type="predicted"/>
<evidence type="ECO:0000313" key="1">
    <source>
        <dbReference type="EMBL" id="OMO79866.1"/>
    </source>
</evidence>
<dbReference type="Proteomes" id="UP000187203">
    <property type="component" value="Unassembled WGS sequence"/>
</dbReference>
<protein>
    <submittedName>
        <fullName evidence="1">Pre-mRNA-splicing factor CLF1</fullName>
    </submittedName>
</protein>
<gene>
    <name evidence="1" type="ORF">COLO4_24306</name>
</gene>
<name>A0A1R3IB83_9ROSI</name>
<dbReference type="OrthoDB" id="10443869at2759"/>
<reference evidence="2" key="1">
    <citation type="submission" date="2013-09" db="EMBL/GenBank/DDBJ databases">
        <title>Corchorus olitorius genome sequencing.</title>
        <authorList>
            <person name="Alam M."/>
            <person name="Haque M.S."/>
            <person name="Islam M.S."/>
            <person name="Emdad E.M."/>
            <person name="Islam M.M."/>
            <person name="Ahmed B."/>
            <person name="Halim A."/>
            <person name="Hossen Q.M.M."/>
            <person name="Hossain M.Z."/>
            <person name="Ahmed R."/>
            <person name="Khan M.M."/>
            <person name="Islam R."/>
            <person name="Rashid M.M."/>
            <person name="Khan S.A."/>
            <person name="Rahman M.S."/>
            <person name="Alam M."/>
            <person name="Yahiya A.S."/>
            <person name="Khan M.S."/>
            <person name="Azam M.S."/>
            <person name="Haque T."/>
            <person name="Lashkar M.Z.H."/>
            <person name="Akhand A.I."/>
            <person name="Morshed G."/>
            <person name="Roy S."/>
            <person name="Uddin K.S."/>
            <person name="Rabeya T."/>
            <person name="Hossain A.S."/>
            <person name="Chowdhury A."/>
            <person name="Snigdha A.R."/>
            <person name="Mortoza M.S."/>
            <person name="Matin S.A."/>
            <person name="Hoque S.M.E."/>
            <person name="Islam M.K."/>
            <person name="Roy D.K."/>
            <person name="Haider R."/>
            <person name="Moosa M.M."/>
            <person name="Elias S.M."/>
            <person name="Hasan A.M."/>
            <person name="Jahan S."/>
            <person name="Shafiuddin M."/>
            <person name="Mahmood N."/>
            <person name="Shommy N.S."/>
        </authorList>
    </citation>
    <scope>NUCLEOTIDE SEQUENCE [LARGE SCALE GENOMIC DNA]</scope>
    <source>
        <strain evidence="2">cv. O-4</strain>
    </source>
</reference>
<sequence length="251" mass="27998">MAALHDLKTKILEAEFMCNVQGLLKLEEKIWVKNMRRSAEVFHECFEVGIAELKRICLEVLGPQLNPAAIRELYAGAVFLYRRYMKECKGVLSGLPHSKMKKFTYLLCISLASKFDSRVLELTSGAISIEELTAKMNTEIGTGLTADELTTRQFTLSRCVDQGALLEVGYLGHMLRTMESNGLTNQEVESLLMISSLRLIHFCDAPAMANFRPSIIAATTFLMAIGEIQLEGPAKVLKNCINGFAEKDKLQ</sequence>